<accession>A0A3N1XAS9</accession>
<name>A0A3N1XAS9_9FIRM</name>
<dbReference type="Proteomes" id="UP000273083">
    <property type="component" value="Unassembled WGS sequence"/>
</dbReference>
<feature type="region of interest" description="Disordered" evidence="5">
    <location>
        <begin position="139"/>
        <end position="179"/>
    </location>
</feature>
<evidence type="ECO:0000256" key="4">
    <source>
        <dbReference type="RuleBase" id="RU003512"/>
    </source>
</evidence>
<evidence type="ECO:0000256" key="3">
    <source>
        <dbReference type="ARBA" id="ARBA00022729"/>
    </source>
</evidence>
<dbReference type="PANTHER" id="PTHR42953:SF3">
    <property type="entry name" value="HIGH-AFFINITY ZINC UPTAKE SYSTEM PROTEIN ZNUA"/>
    <property type="match status" value="1"/>
</dbReference>
<evidence type="ECO:0000256" key="5">
    <source>
        <dbReference type="SAM" id="MobiDB-lite"/>
    </source>
</evidence>
<dbReference type="InterPro" id="IPR006127">
    <property type="entry name" value="ZnuA-like"/>
</dbReference>
<dbReference type="Gene3D" id="3.40.50.1980">
    <property type="entry name" value="Nitrogenase molybdenum iron protein domain"/>
    <property type="match status" value="2"/>
</dbReference>
<dbReference type="GO" id="GO:0007155">
    <property type="term" value="P:cell adhesion"/>
    <property type="evidence" value="ECO:0007669"/>
    <property type="project" value="InterPro"/>
</dbReference>
<dbReference type="PRINTS" id="PR00690">
    <property type="entry name" value="ADHESNFAMILY"/>
</dbReference>
<organism evidence="7 8">
    <name type="scientific">Mobilisporobacter senegalensis</name>
    <dbReference type="NCBI Taxonomy" id="1329262"/>
    <lineage>
        <taxon>Bacteria</taxon>
        <taxon>Bacillati</taxon>
        <taxon>Bacillota</taxon>
        <taxon>Clostridia</taxon>
        <taxon>Lachnospirales</taxon>
        <taxon>Lachnospiraceae</taxon>
        <taxon>Mobilisporobacter</taxon>
    </lineage>
</organism>
<feature type="chain" id="PRO_5038445104" evidence="6">
    <location>
        <begin position="21"/>
        <end position="350"/>
    </location>
</feature>
<sequence>MIKRVLNFILILIVVVTMSAGCDSDRTRSSSTNKPGNSLNEDDNKIKVTTTIFPQYDFVREIAGDKVELSMLLKPGAESHSYEPTPQDIIEIQKSDVFIYVGGESDEWVNEILESMDTSDMKIISLMDCVETVEEEIVEGMEEEHEEEHEEETGEEHQEDSKKEDEEDHHETEEIEYDEHVWTSPQNAIRLVEDITNSLCEIDKTNKEIYKQNSKRYIDKLSDLDQDFQKVVSSGKRKTIVFGDRFPLRYFADAYGLKYYAAFPGCSTETEASAATVAFLIDKVKEEQIPVVFHIELSNEKMADTICEATGAKKGVFQSYHNISKDDFEKGVTLLDMMEENVESLKEALN</sequence>
<keyword evidence="3 6" id="KW-0732">Signal</keyword>
<dbReference type="InterPro" id="IPR006128">
    <property type="entry name" value="Lipoprotein_PsaA-like"/>
</dbReference>
<dbReference type="SUPFAM" id="SSF53807">
    <property type="entry name" value="Helical backbone' metal receptor"/>
    <property type="match status" value="1"/>
</dbReference>
<evidence type="ECO:0000256" key="2">
    <source>
        <dbReference type="ARBA" id="ARBA00022448"/>
    </source>
</evidence>
<comment type="similarity">
    <text evidence="1 4">Belongs to the bacterial solute-binding protein 9 family.</text>
</comment>
<keyword evidence="2 4" id="KW-0813">Transport</keyword>
<dbReference type="PROSITE" id="PS51257">
    <property type="entry name" value="PROKAR_LIPOPROTEIN"/>
    <property type="match status" value="1"/>
</dbReference>
<feature type="compositionally biased region" description="Polar residues" evidence="5">
    <location>
        <begin position="29"/>
        <end position="39"/>
    </location>
</feature>
<dbReference type="GO" id="GO:0030001">
    <property type="term" value="P:metal ion transport"/>
    <property type="evidence" value="ECO:0007669"/>
    <property type="project" value="InterPro"/>
</dbReference>
<evidence type="ECO:0000256" key="1">
    <source>
        <dbReference type="ARBA" id="ARBA00011028"/>
    </source>
</evidence>
<dbReference type="RefSeq" id="WP_123610497.1">
    <property type="nucleotide sequence ID" value="NZ_RJVG01000012.1"/>
</dbReference>
<comment type="caution">
    <text evidence="7">The sequence shown here is derived from an EMBL/GenBank/DDBJ whole genome shotgun (WGS) entry which is preliminary data.</text>
</comment>
<protein>
    <submittedName>
        <fullName evidence="7">Zinc transport system substrate-binding protein</fullName>
    </submittedName>
</protein>
<feature type="compositionally biased region" description="Basic and acidic residues" evidence="5">
    <location>
        <begin position="155"/>
        <end position="172"/>
    </location>
</feature>
<evidence type="ECO:0000313" key="7">
    <source>
        <dbReference type="EMBL" id="ROR23874.1"/>
    </source>
</evidence>
<evidence type="ECO:0000313" key="8">
    <source>
        <dbReference type="Proteomes" id="UP000273083"/>
    </source>
</evidence>
<feature type="signal peptide" evidence="6">
    <location>
        <begin position="1"/>
        <end position="20"/>
    </location>
</feature>
<dbReference type="OrthoDB" id="9810636at2"/>
<dbReference type="InterPro" id="IPR050492">
    <property type="entry name" value="Bact_metal-bind_prot9"/>
</dbReference>
<dbReference type="EMBL" id="RJVG01000012">
    <property type="protein sequence ID" value="ROR23874.1"/>
    <property type="molecule type" value="Genomic_DNA"/>
</dbReference>
<dbReference type="Pfam" id="PF01297">
    <property type="entry name" value="ZnuA"/>
    <property type="match status" value="1"/>
</dbReference>
<reference evidence="7 8" key="1">
    <citation type="submission" date="2018-11" db="EMBL/GenBank/DDBJ databases">
        <title>Genomic Encyclopedia of Type Strains, Phase IV (KMG-IV): sequencing the most valuable type-strain genomes for metagenomic binning, comparative biology and taxonomic classification.</title>
        <authorList>
            <person name="Goeker M."/>
        </authorList>
    </citation>
    <scope>NUCLEOTIDE SEQUENCE [LARGE SCALE GENOMIC DNA]</scope>
    <source>
        <strain evidence="7 8">DSM 26537</strain>
    </source>
</reference>
<proteinExistence type="inferred from homology"/>
<keyword evidence="8" id="KW-1185">Reference proteome</keyword>
<dbReference type="GO" id="GO:0046872">
    <property type="term" value="F:metal ion binding"/>
    <property type="evidence" value="ECO:0007669"/>
    <property type="project" value="InterPro"/>
</dbReference>
<evidence type="ECO:0000256" key="6">
    <source>
        <dbReference type="SAM" id="SignalP"/>
    </source>
</evidence>
<feature type="compositionally biased region" description="Acidic residues" evidence="5">
    <location>
        <begin position="139"/>
        <end position="154"/>
    </location>
</feature>
<dbReference type="PANTHER" id="PTHR42953">
    <property type="entry name" value="HIGH-AFFINITY ZINC UPTAKE SYSTEM PROTEIN ZNUA-RELATED"/>
    <property type="match status" value="1"/>
</dbReference>
<gene>
    <name evidence="7" type="ORF">EDD66_1125</name>
</gene>
<feature type="region of interest" description="Disordered" evidence="5">
    <location>
        <begin position="23"/>
        <end position="42"/>
    </location>
</feature>
<dbReference type="AlphaFoldDB" id="A0A3N1XAS9"/>